<dbReference type="Pfam" id="PF13304">
    <property type="entry name" value="AAA_21"/>
    <property type="match status" value="1"/>
</dbReference>
<evidence type="ECO:0000313" key="2">
    <source>
        <dbReference type="EMBL" id="GAA1679449.1"/>
    </source>
</evidence>
<dbReference type="PANTHER" id="PTHR43581:SF4">
    <property type="entry name" value="ATP_GTP PHOSPHATASE"/>
    <property type="match status" value="1"/>
</dbReference>
<sequence>MVEVSRAAVLRRVVRCRSARRVDDPARISRMGLSDFAGFGVAGYRSFGADDHVAVFGPMTKIHLVVGQNNTGKSNALHFMADVLTALRAGDGRGTLVGLYPGGLDLPAGWQTDRTRLISIGLHLTESVRTAMRFNDEIVRNWLQTDAYTRGFADTVWLDLEILPDISGGAFAARLSRDQAEAAGREQTPFVTGHLHQISLNLTTGASSDPNQNLENILRAWRPWQWIPEVGWVDAIREITSGESEEYFRNGAGLVAQLARLERPGFATHAEDTARFEALQAFVRDVLEDPEAGIQIPDAKDTVLIRTRRGVMELDKVGTGIGEVIFLAAVSTTTSEKLICIEEPEVHLHPTLQKKLITYLHEHTGNRYLMSTHSAQLLNAEISTITHIEMPETWSIAQPVIKPADLARVASDLGNRASDLVQSNFVVWVEGPSDRLYVRHWLEQCDPGLTEGAHYSIMFYGGALLSHLTADDEEVSDFIHLLRINRNLAVVIDSDRASAADDLNATKNRVLAELEAISAPALVTAGYTIENYVPRTALKAAVEELYPDHTYSMPSGDYRSPLGKPFQGKKTRPSKMSVARYVTEDRIAWEEWPEGLRDQIQSLAGAIRAANSLPPQDRTT</sequence>
<evidence type="ECO:0000313" key="3">
    <source>
        <dbReference type="Proteomes" id="UP001500596"/>
    </source>
</evidence>
<dbReference type="InterPro" id="IPR003959">
    <property type="entry name" value="ATPase_AAA_core"/>
</dbReference>
<dbReference type="Gene3D" id="3.40.50.300">
    <property type="entry name" value="P-loop containing nucleotide triphosphate hydrolases"/>
    <property type="match status" value="1"/>
</dbReference>
<dbReference type="SUPFAM" id="SSF52540">
    <property type="entry name" value="P-loop containing nucleoside triphosphate hydrolases"/>
    <property type="match status" value="1"/>
</dbReference>
<dbReference type="PANTHER" id="PTHR43581">
    <property type="entry name" value="ATP/GTP PHOSPHATASE"/>
    <property type="match status" value="1"/>
</dbReference>
<accession>A0ABN2GZH8</accession>
<evidence type="ECO:0000259" key="1">
    <source>
        <dbReference type="Pfam" id="PF13304"/>
    </source>
</evidence>
<keyword evidence="3" id="KW-1185">Reference proteome</keyword>
<dbReference type="EMBL" id="BAAAPK010000001">
    <property type="protein sequence ID" value="GAA1679449.1"/>
    <property type="molecule type" value="Genomic_DNA"/>
</dbReference>
<proteinExistence type="predicted"/>
<reference evidence="2 3" key="1">
    <citation type="journal article" date="2019" name="Int. J. Syst. Evol. Microbiol.">
        <title>The Global Catalogue of Microorganisms (GCM) 10K type strain sequencing project: providing services to taxonomists for standard genome sequencing and annotation.</title>
        <authorList>
            <consortium name="The Broad Institute Genomics Platform"/>
            <consortium name="The Broad Institute Genome Sequencing Center for Infectious Disease"/>
            <person name="Wu L."/>
            <person name="Ma J."/>
        </authorList>
    </citation>
    <scope>NUCLEOTIDE SEQUENCE [LARGE SCALE GENOMIC DNA]</scope>
    <source>
        <strain evidence="2 3">JCM 15575</strain>
    </source>
</reference>
<organism evidence="2 3">
    <name type="scientific">Microbacterium lacus</name>
    <dbReference type="NCBI Taxonomy" id="415217"/>
    <lineage>
        <taxon>Bacteria</taxon>
        <taxon>Bacillati</taxon>
        <taxon>Actinomycetota</taxon>
        <taxon>Actinomycetes</taxon>
        <taxon>Micrococcales</taxon>
        <taxon>Microbacteriaceae</taxon>
        <taxon>Microbacterium</taxon>
    </lineage>
</organism>
<comment type="caution">
    <text evidence="2">The sequence shown here is derived from an EMBL/GenBank/DDBJ whole genome shotgun (WGS) entry which is preliminary data.</text>
</comment>
<protein>
    <recommendedName>
        <fullName evidence="1">ATPase AAA-type core domain-containing protein</fullName>
    </recommendedName>
</protein>
<feature type="domain" description="ATPase AAA-type core" evidence="1">
    <location>
        <begin position="270"/>
        <end position="379"/>
    </location>
</feature>
<name>A0ABN2GZH8_9MICO</name>
<dbReference type="InterPro" id="IPR027417">
    <property type="entry name" value="P-loop_NTPase"/>
</dbReference>
<dbReference type="Proteomes" id="UP001500596">
    <property type="component" value="Unassembled WGS sequence"/>
</dbReference>
<dbReference type="InterPro" id="IPR051396">
    <property type="entry name" value="Bact_Antivir_Def_Nuclease"/>
</dbReference>
<gene>
    <name evidence="2" type="ORF">GCM10009807_24140</name>
</gene>